<protein>
    <recommendedName>
        <fullName evidence="2">ZW10 C-terminal helical domain-containing protein</fullName>
    </recommendedName>
</protein>
<evidence type="ECO:0000313" key="3">
    <source>
        <dbReference type="EMBL" id="GHJ90173.1"/>
    </source>
</evidence>
<dbReference type="GO" id="GO:1990423">
    <property type="term" value="C:RZZ complex"/>
    <property type="evidence" value="ECO:0007669"/>
    <property type="project" value="TreeGrafter"/>
</dbReference>
<dbReference type="Gene3D" id="1.10.357.150">
    <property type="match status" value="1"/>
</dbReference>
<gene>
    <name evidence="3" type="ORF">NliqN6_6575</name>
</gene>
<dbReference type="InterPro" id="IPR046362">
    <property type="entry name" value="Zw10/DSL1_C_sf"/>
</dbReference>
<feature type="region of interest" description="Disordered" evidence="1">
    <location>
        <begin position="422"/>
        <end position="533"/>
    </location>
</feature>
<feature type="compositionally biased region" description="Polar residues" evidence="1">
    <location>
        <begin position="591"/>
        <end position="601"/>
    </location>
</feature>
<keyword evidence="4" id="KW-1185">Reference proteome</keyword>
<dbReference type="GO" id="GO:0005737">
    <property type="term" value="C:cytoplasm"/>
    <property type="evidence" value="ECO:0007669"/>
    <property type="project" value="GOC"/>
</dbReference>
<dbReference type="AlphaFoldDB" id="A0A8H3YI96"/>
<dbReference type="InterPro" id="IPR055148">
    <property type="entry name" value="ZW10_C_2"/>
</dbReference>
<feature type="domain" description="ZW10 C-terminal helical" evidence="2">
    <location>
        <begin position="812"/>
        <end position="952"/>
    </location>
</feature>
<dbReference type="EMBL" id="BLZA01000057">
    <property type="protein sequence ID" value="GHJ90173.1"/>
    <property type="molecule type" value="Genomic_DNA"/>
</dbReference>
<dbReference type="PANTHER" id="PTHR12205:SF0">
    <property type="entry name" value="CENTROMERE_KINETOCHORE PROTEIN ZW10 HOMOLOG"/>
    <property type="match status" value="1"/>
</dbReference>
<dbReference type="Proteomes" id="UP000620104">
    <property type="component" value="Unassembled WGS sequence"/>
</dbReference>
<reference evidence="3" key="1">
    <citation type="submission" date="2020-07" db="EMBL/GenBank/DDBJ databases">
        <title>Draft Genome Sequence of a Deep-Sea Yeast, Naganishia (Cryptococcus) liquefaciens strain N6.</title>
        <authorList>
            <person name="Han Y.W."/>
            <person name="Kajitani R."/>
            <person name="Morimoto H."/>
            <person name="Parhat M."/>
            <person name="Tsubouchi H."/>
            <person name="Bakenova O."/>
            <person name="Ogata M."/>
            <person name="Argunhan B."/>
            <person name="Aoki R."/>
            <person name="Kajiwara S."/>
            <person name="Itoh T."/>
            <person name="Iwasaki H."/>
        </authorList>
    </citation>
    <scope>NUCLEOTIDE SEQUENCE</scope>
    <source>
        <strain evidence="3">N6</strain>
    </source>
</reference>
<dbReference type="Pfam" id="PF22766">
    <property type="entry name" value="ZW10_C2"/>
    <property type="match status" value="1"/>
</dbReference>
<comment type="caution">
    <text evidence="3">The sequence shown here is derived from an EMBL/GenBank/DDBJ whole genome shotgun (WGS) entry which is preliminary data.</text>
</comment>
<organism evidence="3 4">
    <name type="scientific">Naganishia liquefaciens</name>
    <dbReference type="NCBI Taxonomy" id="104408"/>
    <lineage>
        <taxon>Eukaryota</taxon>
        <taxon>Fungi</taxon>
        <taxon>Dikarya</taxon>
        <taxon>Basidiomycota</taxon>
        <taxon>Agaricomycotina</taxon>
        <taxon>Tremellomycetes</taxon>
        <taxon>Filobasidiales</taxon>
        <taxon>Filobasidiaceae</taxon>
        <taxon>Naganishia</taxon>
    </lineage>
</organism>
<feature type="compositionally biased region" description="Acidic residues" evidence="1">
    <location>
        <begin position="495"/>
        <end position="508"/>
    </location>
</feature>
<dbReference type="GO" id="GO:0006888">
    <property type="term" value="P:endoplasmic reticulum to Golgi vesicle-mediated transport"/>
    <property type="evidence" value="ECO:0007669"/>
    <property type="project" value="TreeGrafter"/>
</dbReference>
<dbReference type="PANTHER" id="PTHR12205">
    <property type="entry name" value="CENTROMERE/KINETOCHORE PROTEIN ZW10"/>
    <property type="match status" value="1"/>
</dbReference>
<evidence type="ECO:0000256" key="1">
    <source>
        <dbReference type="SAM" id="MobiDB-lite"/>
    </source>
</evidence>
<name>A0A8H3YI96_9TREE</name>
<dbReference type="OrthoDB" id="534815at2759"/>
<sequence>MASTQAWTDPRTLANIRQAREQLQLDQSKQTETTHRTVKDELPIIVEQYRTSVDVQTRLSETTQSIAQLQRDLQDVETLATPLLDLLRARSKHTAAKRTASVRLDILQRLHSRVAVLQRAEEQISSGTGRVDAVLELRAGKRESAYKIDGEVQARENKVIGASEAQLRDGFERAVRAFVGKETNLGELGLQKEVKLRVISLAEKSTTKLKYHTTSVSLRDLTTSLDAFGILDPLLNALQTQILKHLVKPLIQSHADGQPLAVQKHEDTAETRLVLVQSTDKDLWQSLAIVTETLHTFLSSPPSGSPETAIASFHRHVASDTLLTIRDGLLLPLLSQIRDATEPTSAVDAIVENVKIVEKATAFEESISKDSAHSLRLLRDFADSRAGNVYVGARKSWVLERVREIVGGKWGRWEGVVVQTERKLSGEDAKPETSGAVEKSALPTSQLAASETERADDNKVGNIVDQEEDGWDLDTPSIPPPAEQPAPNEIMNTETAEEDGWGFDDDDLTSTKAAETPEEPAPAPIVAPKPIRQARKIGKKAKLAVEDDDVSNTQVPETILLDPPKASPPPIVVPKPIRQARKVGKKAKSVANGTSEGSGTASPALGSSIERFTSPPVNPQEKPVQAEEQPSGWEMEWEEPVVEAPPLVDMSEHEIVRERMKVSVALDDVISIVIDELQFVSAFQQADITLKDFAATADRLATVPSETLELVRALVPVRYDGQIRDTPALAMQFSNDCAWLAERVRFVMDRAKGQGVAVEGLAKQVEKLMSLSTIVLDKQVEMQINTILDILADLEGLETTSDDSKYQKCTRAFEQVHHKLETLFQICKDVMKESLCLTSMGQLVDTAISHICTDILALVDITAEESERLKQLCTILRPIEARFNEMNVNVVAFVPHWLRFCYLSEIMEASLVDITYLFDSGALVDFTSDELVHLLLALFTDTPNRAELIGKIMSR</sequence>
<proteinExistence type="predicted"/>
<accession>A0A8H3YI96</accession>
<evidence type="ECO:0000313" key="4">
    <source>
        <dbReference type="Proteomes" id="UP000620104"/>
    </source>
</evidence>
<evidence type="ECO:0000259" key="2">
    <source>
        <dbReference type="Pfam" id="PF22766"/>
    </source>
</evidence>
<dbReference type="GO" id="GO:0007094">
    <property type="term" value="P:mitotic spindle assembly checkpoint signaling"/>
    <property type="evidence" value="ECO:0007669"/>
    <property type="project" value="TreeGrafter"/>
</dbReference>
<feature type="region of interest" description="Disordered" evidence="1">
    <location>
        <begin position="582"/>
        <end position="636"/>
    </location>
</feature>
<feature type="compositionally biased region" description="Basic and acidic residues" evidence="1">
    <location>
        <begin position="422"/>
        <end position="431"/>
    </location>
</feature>